<evidence type="ECO:0000256" key="1">
    <source>
        <dbReference type="ARBA" id="ARBA00022803"/>
    </source>
</evidence>
<evidence type="ECO:0000256" key="2">
    <source>
        <dbReference type="PROSITE-ProRule" id="PRU00339"/>
    </source>
</evidence>
<dbReference type="Pfam" id="PF13181">
    <property type="entry name" value="TPR_8"/>
    <property type="match status" value="1"/>
</dbReference>
<feature type="repeat" description="TPR" evidence="2">
    <location>
        <begin position="239"/>
        <end position="272"/>
    </location>
</feature>
<dbReference type="SUPFAM" id="SSF48452">
    <property type="entry name" value="TPR-like"/>
    <property type="match status" value="2"/>
</dbReference>
<dbReference type="GO" id="GO:0045842">
    <property type="term" value="P:positive regulation of mitotic metaphase/anaphase transition"/>
    <property type="evidence" value="ECO:0007669"/>
    <property type="project" value="TreeGrafter"/>
</dbReference>
<protein>
    <submittedName>
        <fullName evidence="3">TPR-like protein</fullName>
    </submittedName>
</protein>
<dbReference type="Gene3D" id="1.25.40.10">
    <property type="entry name" value="Tetratricopeptide repeat domain"/>
    <property type="match status" value="2"/>
</dbReference>
<accession>A0A1Y2CA09</accession>
<keyword evidence="1 2" id="KW-0802">TPR repeat</keyword>
<dbReference type="AlphaFoldDB" id="A0A1Y2CA09"/>
<dbReference type="InterPro" id="IPR019734">
    <property type="entry name" value="TPR_rpt"/>
</dbReference>
<comment type="caution">
    <text evidence="3">The sequence shown here is derived from an EMBL/GenBank/DDBJ whole genome shotgun (WGS) entry which is preliminary data.</text>
</comment>
<organism evidence="3 4">
    <name type="scientific">Rhizoclosmatium globosum</name>
    <dbReference type="NCBI Taxonomy" id="329046"/>
    <lineage>
        <taxon>Eukaryota</taxon>
        <taxon>Fungi</taxon>
        <taxon>Fungi incertae sedis</taxon>
        <taxon>Chytridiomycota</taxon>
        <taxon>Chytridiomycota incertae sedis</taxon>
        <taxon>Chytridiomycetes</taxon>
        <taxon>Chytridiales</taxon>
        <taxon>Chytriomycetaceae</taxon>
        <taxon>Rhizoclosmatium</taxon>
    </lineage>
</organism>
<sequence>MPNCVDCLLPSTLRCSQIRFCCLQRVLSLQSSTCEKRHNLYLFRPFRIPLLWAAWEELASQIVTYELSEVYRLFQTSKPLTYSQLKHVQNQLPSLATSATNPCYLYFLFQTSKHLLTLQEASHALATLQSITNPNSTSIRLAEASMYYHHQNHPHSVALFTEIYTEHPSLLDKADEFANALYVLEFGPQLSHLAQRCVRVDEYRPETCVAVANYYSFKNDHEKAVAYLKRAVVLDAGNSLPWTLIGHEFLEMKNQAAAIEVYRKAVDINPRDFRAWYALGNIYQMLKMPLYALYYFQKATSLKQYDPRFWTGLGGCFEEVGQMNEAVRCLRRAVECDGAGNTELVRLARVYEKLGKGVCGGSTKGAMDAAAGCWKQVFDGVLLGRNGGKKGERISMFWMRCGIPTHSHLRSLTCKTD</sequence>
<evidence type="ECO:0000313" key="3">
    <source>
        <dbReference type="EMBL" id="ORY43870.1"/>
    </source>
</evidence>
<dbReference type="GO" id="GO:0051301">
    <property type="term" value="P:cell division"/>
    <property type="evidence" value="ECO:0007669"/>
    <property type="project" value="TreeGrafter"/>
</dbReference>
<dbReference type="PANTHER" id="PTHR12558:SF10">
    <property type="entry name" value="CELL DIVISION CYCLE PROTEIN 23 HOMOLOG"/>
    <property type="match status" value="1"/>
</dbReference>
<dbReference type="Proteomes" id="UP000193642">
    <property type="component" value="Unassembled WGS sequence"/>
</dbReference>
<dbReference type="Pfam" id="PF13414">
    <property type="entry name" value="TPR_11"/>
    <property type="match status" value="1"/>
</dbReference>
<reference evidence="3 4" key="1">
    <citation type="submission" date="2016-07" db="EMBL/GenBank/DDBJ databases">
        <title>Pervasive Adenine N6-methylation of Active Genes in Fungi.</title>
        <authorList>
            <consortium name="DOE Joint Genome Institute"/>
            <person name="Mondo S.J."/>
            <person name="Dannebaum R.O."/>
            <person name="Kuo R.C."/>
            <person name="Labutti K."/>
            <person name="Haridas S."/>
            <person name="Kuo A."/>
            <person name="Salamov A."/>
            <person name="Ahrendt S.R."/>
            <person name="Lipzen A."/>
            <person name="Sullivan W."/>
            <person name="Andreopoulos W.B."/>
            <person name="Clum A."/>
            <person name="Lindquist E."/>
            <person name="Daum C."/>
            <person name="Ramamoorthy G.K."/>
            <person name="Gryganskyi A."/>
            <person name="Culley D."/>
            <person name="Magnuson J.K."/>
            <person name="James T.Y."/>
            <person name="O'Malley M.A."/>
            <person name="Stajich J.E."/>
            <person name="Spatafora J.W."/>
            <person name="Visel A."/>
            <person name="Grigoriev I.V."/>
        </authorList>
    </citation>
    <scope>NUCLEOTIDE SEQUENCE [LARGE SCALE GENOMIC DNA]</scope>
    <source>
        <strain evidence="3 4">JEL800</strain>
    </source>
</reference>
<proteinExistence type="predicted"/>
<dbReference type="PANTHER" id="PTHR12558">
    <property type="entry name" value="CELL DIVISION CYCLE 16,23,27"/>
    <property type="match status" value="1"/>
</dbReference>
<keyword evidence="4" id="KW-1185">Reference proteome</keyword>
<dbReference type="PROSITE" id="PS50005">
    <property type="entry name" value="TPR"/>
    <property type="match status" value="1"/>
</dbReference>
<dbReference type="OrthoDB" id="10262026at2759"/>
<name>A0A1Y2CA09_9FUNG</name>
<dbReference type="SMART" id="SM00028">
    <property type="entry name" value="TPR"/>
    <property type="match status" value="4"/>
</dbReference>
<dbReference type="GO" id="GO:0031145">
    <property type="term" value="P:anaphase-promoting complex-dependent catabolic process"/>
    <property type="evidence" value="ECO:0007669"/>
    <property type="project" value="TreeGrafter"/>
</dbReference>
<gene>
    <name evidence="3" type="ORF">BCR33DRAFT_660060</name>
</gene>
<dbReference type="InterPro" id="IPR011990">
    <property type="entry name" value="TPR-like_helical_dom_sf"/>
</dbReference>
<evidence type="ECO:0000313" key="4">
    <source>
        <dbReference type="Proteomes" id="UP000193642"/>
    </source>
</evidence>
<dbReference type="GO" id="GO:0005680">
    <property type="term" value="C:anaphase-promoting complex"/>
    <property type="evidence" value="ECO:0007669"/>
    <property type="project" value="UniProtKB-ARBA"/>
</dbReference>
<dbReference type="GO" id="GO:0016567">
    <property type="term" value="P:protein ubiquitination"/>
    <property type="evidence" value="ECO:0007669"/>
    <property type="project" value="TreeGrafter"/>
</dbReference>
<dbReference type="EMBL" id="MCGO01000024">
    <property type="protein sequence ID" value="ORY43870.1"/>
    <property type="molecule type" value="Genomic_DNA"/>
</dbReference>
<dbReference type="STRING" id="329046.A0A1Y2CA09"/>